<dbReference type="KEGG" id="hde:HDEF_0507"/>
<dbReference type="HOGENOM" id="CLU_3396859_0_0_6"/>
<evidence type="ECO:0000313" key="1">
    <source>
        <dbReference type="EMBL" id="ACQ67261.1"/>
    </source>
</evidence>
<keyword evidence="2" id="KW-1185">Reference proteome</keyword>
<dbReference type="EMBL" id="CP001277">
    <property type="protein sequence ID" value="ACQ67261.1"/>
    <property type="molecule type" value="Genomic_DNA"/>
</dbReference>
<sequence>MIFQRLNKSSEKALCLGQLSTTEKSVSLSVS</sequence>
<organism evidence="1 2">
    <name type="scientific">Hamiltonella defensa subsp. Acyrthosiphon pisum (strain 5AT)</name>
    <dbReference type="NCBI Taxonomy" id="572265"/>
    <lineage>
        <taxon>Bacteria</taxon>
        <taxon>Pseudomonadati</taxon>
        <taxon>Pseudomonadota</taxon>
        <taxon>Gammaproteobacteria</taxon>
        <taxon>Enterobacterales</taxon>
        <taxon>Enterobacteriaceae</taxon>
        <taxon>aphid secondary symbionts</taxon>
        <taxon>Candidatus Williamhamiltonella</taxon>
    </lineage>
</organism>
<accession>C4K3W8</accession>
<reference evidence="1 2" key="1">
    <citation type="journal article" date="2009" name="Proc. Natl. Acad. Sci. U.S.A.">
        <title>Hamiltonella defensa, genome evolution of protective bacterial endosymbiont from pathogenic ancestors.</title>
        <authorList>
            <person name="Degnan P.H."/>
            <person name="Yu Y."/>
            <person name="Sisneros N."/>
            <person name="Wing R.A."/>
            <person name="Moran N.A."/>
        </authorList>
    </citation>
    <scope>NUCLEOTIDE SEQUENCE [LARGE SCALE GENOMIC DNA]</scope>
    <source>
        <strain evidence="2">5AT</strain>
    </source>
</reference>
<gene>
    <name evidence="1" type="ordered locus">HDEF_0507</name>
</gene>
<name>C4K3W8_HAMD5</name>
<protein>
    <submittedName>
        <fullName evidence="1">Uncharacterized protein</fullName>
    </submittedName>
</protein>
<evidence type="ECO:0000313" key="2">
    <source>
        <dbReference type="Proteomes" id="UP000002334"/>
    </source>
</evidence>
<proteinExistence type="predicted"/>
<dbReference type="AlphaFoldDB" id="C4K3W8"/>
<dbReference type="Proteomes" id="UP000002334">
    <property type="component" value="Chromosome"/>
</dbReference>